<proteinExistence type="predicted"/>
<evidence type="ECO:0000313" key="1">
    <source>
        <dbReference type="EMBL" id="KKO45769.1"/>
    </source>
</evidence>
<sequence length="99" mass="11392">MTLTSTQLIQHIETLLKICKTTLNSEDVIRLQQQQFQFVHVDANELILTEISRTLSQHIDDDSVLSFFRMLLRYALIENRQTLNGYLQGKTVELLGVSA</sequence>
<name>A0A0M2V5V3_9GAMM</name>
<dbReference type="EMBL" id="LAHO01000007">
    <property type="protein sequence ID" value="KKO45769.1"/>
    <property type="molecule type" value="Genomic_DNA"/>
</dbReference>
<dbReference type="RefSeq" id="WP_046557287.1">
    <property type="nucleotide sequence ID" value="NZ_LAHO01000007.1"/>
</dbReference>
<evidence type="ECO:0000313" key="2">
    <source>
        <dbReference type="Proteomes" id="UP000034228"/>
    </source>
</evidence>
<gene>
    <name evidence="1" type="ORF">WG68_08620</name>
</gene>
<dbReference type="STRING" id="336831.WG68_08620"/>
<keyword evidence="2" id="KW-1185">Reference proteome</keyword>
<dbReference type="Proteomes" id="UP000034228">
    <property type="component" value="Unassembled WGS sequence"/>
</dbReference>
<protein>
    <submittedName>
        <fullName evidence="1">Uncharacterized protein</fullName>
    </submittedName>
</protein>
<reference evidence="1 2" key="1">
    <citation type="submission" date="2015-03" db="EMBL/GenBank/DDBJ databases">
        <title>Draft genome sequences of two protease-producing strains of Arsukibacterium isolated from two cold and alkaline environments.</title>
        <authorList>
            <person name="Lylloff J.E."/>
            <person name="Skov L.B."/>
            <person name="Jepsen M."/>
            <person name="Hallin P.F."/>
            <person name="Sorensen S.J."/>
            <person name="Stougaard P."/>
            <person name="Glaring M.A."/>
        </authorList>
    </citation>
    <scope>NUCLEOTIDE SEQUENCE [LARGE SCALE GENOMIC DNA]</scope>
    <source>
        <strain evidence="1 2">GCM72</strain>
    </source>
</reference>
<accession>A0A0M2V5V3</accession>
<organism evidence="1 2">
    <name type="scientific">Arsukibacterium ikkense</name>
    <dbReference type="NCBI Taxonomy" id="336831"/>
    <lineage>
        <taxon>Bacteria</taxon>
        <taxon>Pseudomonadati</taxon>
        <taxon>Pseudomonadota</taxon>
        <taxon>Gammaproteobacteria</taxon>
        <taxon>Chromatiales</taxon>
        <taxon>Chromatiaceae</taxon>
        <taxon>Arsukibacterium</taxon>
    </lineage>
</organism>
<dbReference type="AlphaFoldDB" id="A0A0M2V5V3"/>
<comment type="caution">
    <text evidence="1">The sequence shown here is derived from an EMBL/GenBank/DDBJ whole genome shotgun (WGS) entry which is preliminary data.</text>
</comment>